<dbReference type="PROSITE" id="PS51767">
    <property type="entry name" value="PEPTIDASE_A1"/>
    <property type="match status" value="1"/>
</dbReference>
<evidence type="ECO:0000256" key="8">
    <source>
        <dbReference type="ARBA" id="ARBA00022670"/>
    </source>
</evidence>
<proteinExistence type="inferred from homology"/>
<dbReference type="Proteomes" id="UP000191342">
    <property type="component" value="Unassembled WGS sequence"/>
</dbReference>
<evidence type="ECO:0000259" key="19">
    <source>
        <dbReference type="PROSITE" id="PS51767"/>
    </source>
</evidence>
<comment type="subunit">
    <text evidence="5">Monomer.</text>
</comment>
<feature type="active site" evidence="15">
    <location>
        <position position="446"/>
    </location>
</feature>
<evidence type="ECO:0000256" key="7">
    <source>
        <dbReference type="ARBA" id="ARBA00022525"/>
    </source>
</evidence>
<dbReference type="Pfam" id="PF00026">
    <property type="entry name" value="Asp"/>
    <property type="match status" value="1"/>
</dbReference>
<evidence type="ECO:0000256" key="15">
    <source>
        <dbReference type="PIRSR" id="PIRSR601461-1"/>
    </source>
</evidence>
<comment type="function">
    <text evidence="2">Secreted aspartic endopeptidase that allows assimilation of proteinaceous substrates. The scissile peptide bond is attacked by a nucleophilic water molecule activated by two aspartic residues in the active site. Shows a broad primary substrate specificity. Favors hydrophobic residues at the P1 and P1' positions, but can also activate trypsinogen and hydrolyze the B chain of insulin between positions 'Gly-20' and 'Glu-21'.</text>
</comment>
<sequence length="562" mass="60695">MKVSLCLALFLLILSLSFCFLLFFSALSALFSLYYSLSFPFHSWLQAFKSGLLPASVHFETLALSSHSFRNLEQACPYRSTELLEIHLLFFLVLSSSLCFLSIAFVNIKSQAGPDLITLFFPILISRIGTLGKMQFVLFLAIFFSLSFNALSLPVDSPNHLQGRSFKVQRVKRNGYVSHGPTALRKAYRKFGIDTATLNGVDVSDFQPFETKHATHVKAAKEDVEDSEQTGAVDATSVDGDVEFVSPVNIGGQTLDMNFDSGSADMWVLSSRLPKSLRNSRTVYEPSKSSTFEELKGSTFEIRYGDSSYANGPVGKDVVSIGGVKVAGQAFGLPTDVSQTFAEDTKSNGLVGLGFSSINTVTPEKQNTFFDNVAPNLDEPVFTARLLSNGVGEYEFGTVDPKKYQGAMANVSVDSSNGFWEFESAQYAIGEGPFRPITQAPQAIADTGTSLMMVSPEVAEAYYKQVKGGLYAKNANGYIFPCTSSLPSLSVAVGPGYSATIPGSFMNWSEVGTNTTTGETVCYGGLQSSGSSSMAIYGDVFLKALFVVFDKRGPSLGFAAPA</sequence>
<dbReference type="GO" id="GO:0006508">
    <property type="term" value="P:proteolysis"/>
    <property type="evidence" value="ECO:0007669"/>
    <property type="project" value="UniProtKB-KW"/>
</dbReference>
<evidence type="ECO:0000256" key="13">
    <source>
        <dbReference type="ARBA" id="ARBA00023157"/>
    </source>
</evidence>
<dbReference type="PRINTS" id="PR00792">
    <property type="entry name" value="PEPSIN"/>
</dbReference>
<evidence type="ECO:0000256" key="9">
    <source>
        <dbReference type="ARBA" id="ARBA00022729"/>
    </source>
</evidence>
<dbReference type="InterPro" id="IPR033121">
    <property type="entry name" value="PEPTIDASE_A1"/>
</dbReference>
<comment type="caution">
    <text evidence="20">The sequence shown here is derived from an EMBL/GenBank/DDBJ whole genome shotgun (WGS) entry which is preliminary data.</text>
</comment>
<dbReference type="Gene3D" id="2.40.70.10">
    <property type="entry name" value="Acid Proteases"/>
    <property type="match status" value="2"/>
</dbReference>
<keyword evidence="11 17" id="KW-0378">Hydrolase</keyword>
<dbReference type="InterPro" id="IPR034163">
    <property type="entry name" value="Aspergillopepsin-like_cat_dom"/>
</dbReference>
<keyword evidence="12" id="KW-0865">Zymogen</keyword>
<evidence type="ECO:0000256" key="5">
    <source>
        <dbReference type="ARBA" id="ARBA00011245"/>
    </source>
</evidence>
<keyword evidence="10 17" id="KW-0064">Aspartyl protease</keyword>
<keyword evidence="14" id="KW-0325">Glycoprotein</keyword>
<evidence type="ECO:0000256" key="16">
    <source>
        <dbReference type="PIRSR" id="PIRSR601461-2"/>
    </source>
</evidence>
<dbReference type="AlphaFoldDB" id="A0A1V6U388"/>
<evidence type="ECO:0000256" key="17">
    <source>
        <dbReference type="RuleBase" id="RU000454"/>
    </source>
</evidence>
<comment type="subcellular location">
    <subcellularLocation>
        <location evidence="3">Secreted</location>
    </subcellularLocation>
</comment>
<feature type="disulfide bond" evidence="16">
    <location>
        <begin position="482"/>
        <end position="522"/>
    </location>
</feature>
<dbReference type="CDD" id="cd06097">
    <property type="entry name" value="Aspergillopepsin_like"/>
    <property type="match status" value="1"/>
</dbReference>
<dbReference type="SUPFAM" id="SSF50630">
    <property type="entry name" value="Acid proteases"/>
    <property type="match status" value="1"/>
</dbReference>
<name>A0A1V6U388_9EURO</name>
<dbReference type="PANTHER" id="PTHR47966:SF23">
    <property type="entry name" value="ASPARTIC ENDOPEPTIDASE, PUTATIVE (AFU_ORTHOLOGUE AFUA_2G15950)-RELATED"/>
    <property type="match status" value="1"/>
</dbReference>
<keyword evidence="18" id="KW-0472">Membrane</keyword>
<evidence type="ECO:0000256" key="18">
    <source>
        <dbReference type="SAM" id="Phobius"/>
    </source>
</evidence>
<evidence type="ECO:0000256" key="12">
    <source>
        <dbReference type="ARBA" id="ARBA00023145"/>
    </source>
</evidence>
<evidence type="ECO:0000256" key="4">
    <source>
        <dbReference type="ARBA" id="ARBA00007447"/>
    </source>
</evidence>
<evidence type="ECO:0000256" key="1">
    <source>
        <dbReference type="ARBA" id="ARBA00000043"/>
    </source>
</evidence>
<dbReference type="OrthoDB" id="2747330at2759"/>
<evidence type="ECO:0000313" key="20">
    <source>
        <dbReference type="EMBL" id="OQE33005.1"/>
    </source>
</evidence>
<accession>A0A1V6U388</accession>
<dbReference type="EC" id="3.4.23.20" evidence="6"/>
<dbReference type="EMBL" id="MLQL01000001">
    <property type="protein sequence ID" value="OQE33005.1"/>
    <property type="molecule type" value="Genomic_DNA"/>
</dbReference>
<evidence type="ECO:0000256" key="6">
    <source>
        <dbReference type="ARBA" id="ARBA00013206"/>
    </source>
</evidence>
<keyword evidence="7" id="KW-0964">Secreted</keyword>
<dbReference type="InterPro" id="IPR001461">
    <property type="entry name" value="Aspartic_peptidase_A1"/>
</dbReference>
<dbReference type="STRING" id="254877.A0A1V6U388"/>
<dbReference type="FunFam" id="2.40.70.10:FF:000026">
    <property type="entry name" value="Endothiapepsin"/>
    <property type="match status" value="1"/>
</dbReference>
<dbReference type="GO" id="GO:0004190">
    <property type="term" value="F:aspartic-type endopeptidase activity"/>
    <property type="evidence" value="ECO:0007669"/>
    <property type="project" value="UniProtKB-KW"/>
</dbReference>
<evidence type="ECO:0000256" key="3">
    <source>
        <dbReference type="ARBA" id="ARBA00004613"/>
    </source>
</evidence>
<keyword evidence="9" id="KW-0732">Signal</keyword>
<evidence type="ECO:0000256" key="11">
    <source>
        <dbReference type="ARBA" id="ARBA00022801"/>
    </source>
</evidence>
<evidence type="ECO:0000256" key="2">
    <source>
        <dbReference type="ARBA" id="ARBA00002983"/>
    </source>
</evidence>
<comment type="catalytic activity">
    <reaction evidence="1">
        <text>Hydrolysis of proteins with broad specificity similar to that of pepsin A, preferring hydrophobic residues at P1 and P1', but also cleaving 20-Gly-|-Glu-21 in the B chain of insulin. Clots milk, and activates trypsinogen.</text>
        <dbReference type="EC" id="3.4.23.20"/>
    </reaction>
</comment>
<dbReference type="InterPro" id="IPR021109">
    <property type="entry name" value="Peptidase_aspartic_dom_sf"/>
</dbReference>
<keyword evidence="18" id="KW-1133">Transmembrane helix</keyword>
<dbReference type="InterPro" id="IPR001969">
    <property type="entry name" value="Aspartic_peptidase_AS"/>
</dbReference>
<keyword evidence="21" id="KW-1185">Reference proteome</keyword>
<evidence type="ECO:0000313" key="21">
    <source>
        <dbReference type="Proteomes" id="UP000191342"/>
    </source>
</evidence>
<feature type="transmembrane region" description="Helical" evidence="18">
    <location>
        <begin position="86"/>
        <end position="106"/>
    </location>
</feature>
<feature type="transmembrane region" description="Helical" evidence="18">
    <location>
        <begin position="136"/>
        <end position="155"/>
    </location>
</feature>
<gene>
    <name evidence="20" type="ORF">PENFLA_c001G06149</name>
</gene>
<keyword evidence="13 16" id="KW-1015">Disulfide bond</keyword>
<dbReference type="FunFam" id="2.40.70.10:FF:000024">
    <property type="entry name" value="Endothiapepsin"/>
    <property type="match status" value="1"/>
</dbReference>
<comment type="similarity">
    <text evidence="4 17">Belongs to the peptidase A1 family.</text>
</comment>
<dbReference type="PANTHER" id="PTHR47966">
    <property type="entry name" value="BETA-SITE APP-CLEAVING ENZYME, ISOFORM A-RELATED"/>
    <property type="match status" value="1"/>
</dbReference>
<feature type="active site" evidence="15">
    <location>
        <position position="260"/>
    </location>
</feature>
<evidence type="ECO:0000256" key="10">
    <source>
        <dbReference type="ARBA" id="ARBA00022750"/>
    </source>
</evidence>
<organism evidence="20 21">
    <name type="scientific">Penicillium flavigenum</name>
    <dbReference type="NCBI Taxonomy" id="254877"/>
    <lineage>
        <taxon>Eukaryota</taxon>
        <taxon>Fungi</taxon>
        <taxon>Dikarya</taxon>
        <taxon>Ascomycota</taxon>
        <taxon>Pezizomycotina</taxon>
        <taxon>Eurotiomycetes</taxon>
        <taxon>Eurotiomycetidae</taxon>
        <taxon>Eurotiales</taxon>
        <taxon>Aspergillaceae</taxon>
        <taxon>Penicillium</taxon>
    </lineage>
</organism>
<feature type="domain" description="Peptidase A1" evidence="19">
    <location>
        <begin position="244"/>
        <end position="559"/>
    </location>
</feature>
<protein>
    <recommendedName>
        <fullName evidence="6">penicillopepsin</fullName>
        <ecNumber evidence="6">3.4.23.20</ecNumber>
    </recommendedName>
</protein>
<keyword evidence="18" id="KW-0812">Transmembrane</keyword>
<reference evidence="21" key="1">
    <citation type="journal article" date="2017" name="Nat. Microbiol.">
        <title>Global analysis of biosynthetic gene clusters reveals vast potential of secondary metabolite production in Penicillium species.</title>
        <authorList>
            <person name="Nielsen J.C."/>
            <person name="Grijseels S."/>
            <person name="Prigent S."/>
            <person name="Ji B."/>
            <person name="Dainat J."/>
            <person name="Nielsen K.F."/>
            <person name="Frisvad J.C."/>
            <person name="Workman M."/>
            <person name="Nielsen J."/>
        </authorList>
    </citation>
    <scope>NUCLEOTIDE SEQUENCE [LARGE SCALE GENOMIC DNA]</scope>
    <source>
        <strain evidence="21">IBT 14082</strain>
    </source>
</reference>
<dbReference type="GO" id="GO:0005576">
    <property type="term" value="C:extracellular region"/>
    <property type="evidence" value="ECO:0007669"/>
    <property type="project" value="UniProtKB-SubCell"/>
</dbReference>
<dbReference type="PROSITE" id="PS00141">
    <property type="entry name" value="ASP_PROTEASE"/>
    <property type="match status" value="1"/>
</dbReference>
<keyword evidence="8 17" id="KW-0645">Protease</keyword>
<evidence type="ECO:0000256" key="14">
    <source>
        <dbReference type="ARBA" id="ARBA00023180"/>
    </source>
</evidence>